<evidence type="ECO:0000313" key="1">
    <source>
        <dbReference type="EMBL" id="KAG5638448.1"/>
    </source>
</evidence>
<dbReference type="AlphaFoldDB" id="A0A9P7FY16"/>
<comment type="caution">
    <text evidence="1">The sequence shown here is derived from an EMBL/GenBank/DDBJ whole genome shotgun (WGS) entry which is preliminary data.</text>
</comment>
<dbReference type="EMBL" id="JABCKV010002436">
    <property type="protein sequence ID" value="KAG5638448.1"/>
    <property type="molecule type" value="Genomic_DNA"/>
</dbReference>
<dbReference type="Proteomes" id="UP000775547">
    <property type="component" value="Unassembled WGS sequence"/>
</dbReference>
<reference evidence="1" key="1">
    <citation type="submission" date="2020-07" db="EMBL/GenBank/DDBJ databases">
        <authorList>
            <person name="Nieuwenhuis M."/>
            <person name="Van De Peppel L.J.J."/>
        </authorList>
    </citation>
    <scope>NUCLEOTIDE SEQUENCE</scope>
    <source>
        <strain evidence="1">AP01</strain>
        <tissue evidence="1">Mycelium</tissue>
    </source>
</reference>
<evidence type="ECO:0000313" key="2">
    <source>
        <dbReference type="Proteomes" id="UP000775547"/>
    </source>
</evidence>
<accession>A0A9P7FY16</accession>
<name>A0A9P7FY16_9AGAR</name>
<reference evidence="1" key="2">
    <citation type="submission" date="2021-10" db="EMBL/GenBank/DDBJ databases">
        <title>Phylogenomics reveals ancestral predisposition of the termite-cultivated fungus Termitomyces towards a domesticated lifestyle.</title>
        <authorList>
            <person name="Auxier B."/>
            <person name="Grum-Grzhimaylo A."/>
            <person name="Cardenas M.E."/>
            <person name="Lodge J.D."/>
            <person name="Laessoe T."/>
            <person name="Pedersen O."/>
            <person name="Smith M.E."/>
            <person name="Kuyper T.W."/>
            <person name="Franco-Molano E.A."/>
            <person name="Baroni T.J."/>
            <person name="Aanen D.K."/>
        </authorList>
    </citation>
    <scope>NUCLEOTIDE SEQUENCE</scope>
    <source>
        <strain evidence="1">AP01</strain>
        <tissue evidence="1">Mycelium</tissue>
    </source>
</reference>
<proteinExistence type="predicted"/>
<protein>
    <submittedName>
        <fullName evidence="1">Uncharacterized protein</fullName>
    </submittedName>
</protein>
<organism evidence="1 2">
    <name type="scientific">Asterophora parasitica</name>
    <dbReference type="NCBI Taxonomy" id="117018"/>
    <lineage>
        <taxon>Eukaryota</taxon>
        <taxon>Fungi</taxon>
        <taxon>Dikarya</taxon>
        <taxon>Basidiomycota</taxon>
        <taxon>Agaricomycotina</taxon>
        <taxon>Agaricomycetes</taxon>
        <taxon>Agaricomycetidae</taxon>
        <taxon>Agaricales</taxon>
        <taxon>Tricholomatineae</taxon>
        <taxon>Lyophyllaceae</taxon>
        <taxon>Asterophora</taxon>
    </lineage>
</organism>
<keyword evidence="2" id="KW-1185">Reference proteome</keyword>
<feature type="non-terminal residue" evidence="1">
    <location>
        <position position="72"/>
    </location>
</feature>
<gene>
    <name evidence="1" type="ORF">DXG03_004130</name>
</gene>
<sequence>MLLPVVRIRLTEEETDGDVGGVDGEDDGVAGVVVDGDQRLGLAKGGDDVELGRALLRAEFVGCVLPSELDEM</sequence>